<sequence length="447" mass="49077">MLNASKHRHLSSALVVASALALPLSTQAAEDTAALKARISELEQALAKTRAELADAQRGEAAAKQQAAEANPAPASNDIAFDNVFGGTLKIGGAIRANYAVGDYGKDTGHPSRAEGDGGNFTLDTFRINMDYTHDAVVGKLEYRFYNGYHFLHTGWLGYNFDDGGQVQVGVNRVPFGPGPYGVSQSWFFDQHYYVGLADDMDLGIKYTRPLGNWTFDAAYYFSDEGTGAGSSRDSARYSFDVVNKTRNGYEERNQVNLRAIYSFDDMPVKTKLGMSVEYGELDSKGPQGDGSHWAASAHMVNTWNNLTLATQLTRYEYDVSARQPLGTDTLVQFGAFDFPNTVAAKAWIPAVSLSYHLETPSVPWLDYVVPFVEYSSIVKDEHGFNDSDLVTVGAAWAHGGWYIYSELAMSNGNEFVGGESAYGDRLGANADDKWQSRFNLNFGYYF</sequence>
<feature type="signal peptide" evidence="2">
    <location>
        <begin position="1"/>
        <end position="28"/>
    </location>
</feature>
<name>A0A6C1B1R1_9RHOO</name>
<keyword evidence="2" id="KW-0732">Signal</keyword>
<reference evidence="3 4" key="1">
    <citation type="submission" date="2020-02" db="EMBL/GenBank/DDBJ databases">
        <title>Nitrogenibacter mangrovi gen. nov., sp. nov. isolated from mangrove sediment, a denitrifying betaproteobacterium.</title>
        <authorList>
            <person name="Liao H."/>
            <person name="Tian Y."/>
        </authorList>
    </citation>
    <scope>NUCLEOTIDE SEQUENCE [LARGE SCALE GENOMIC DNA]</scope>
    <source>
        <strain evidence="3 4">M9-3-2</strain>
    </source>
</reference>
<accession>A0A6C1B1R1</accession>
<evidence type="ECO:0000256" key="1">
    <source>
        <dbReference type="SAM" id="Coils"/>
    </source>
</evidence>
<dbReference type="Proteomes" id="UP000501991">
    <property type="component" value="Chromosome"/>
</dbReference>
<feature type="coiled-coil region" evidence="1">
    <location>
        <begin position="32"/>
        <end position="66"/>
    </location>
</feature>
<proteinExistence type="predicted"/>
<evidence type="ECO:0000313" key="4">
    <source>
        <dbReference type="Proteomes" id="UP000501991"/>
    </source>
</evidence>
<dbReference type="SUPFAM" id="SSF56935">
    <property type="entry name" value="Porins"/>
    <property type="match status" value="1"/>
</dbReference>
<evidence type="ECO:0000256" key="2">
    <source>
        <dbReference type="SAM" id="SignalP"/>
    </source>
</evidence>
<protein>
    <submittedName>
        <fullName evidence="3">Carbohydrate porin</fullName>
    </submittedName>
</protein>
<feature type="chain" id="PRO_5025479249" evidence="2">
    <location>
        <begin position="29"/>
        <end position="447"/>
    </location>
</feature>
<organism evidence="3 4">
    <name type="scientific">Nitrogeniibacter mangrovi</name>
    <dbReference type="NCBI Taxonomy" id="2016596"/>
    <lineage>
        <taxon>Bacteria</taxon>
        <taxon>Pseudomonadati</taxon>
        <taxon>Pseudomonadota</taxon>
        <taxon>Betaproteobacteria</taxon>
        <taxon>Rhodocyclales</taxon>
        <taxon>Zoogloeaceae</taxon>
        <taxon>Nitrogeniibacter</taxon>
    </lineage>
</organism>
<keyword evidence="1" id="KW-0175">Coiled coil</keyword>
<dbReference type="RefSeq" id="WP_173764729.1">
    <property type="nucleotide sequence ID" value="NZ_CP048836.1"/>
</dbReference>
<dbReference type="AlphaFoldDB" id="A0A6C1B1R1"/>
<keyword evidence="4" id="KW-1185">Reference proteome</keyword>
<dbReference type="KEGG" id="azq:G3580_07855"/>
<gene>
    <name evidence="3" type="ORF">G3580_07855</name>
</gene>
<dbReference type="EMBL" id="CP048836">
    <property type="protein sequence ID" value="QID17566.1"/>
    <property type="molecule type" value="Genomic_DNA"/>
</dbReference>
<evidence type="ECO:0000313" key="3">
    <source>
        <dbReference type="EMBL" id="QID17566.1"/>
    </source>
</evidence>